<keyword evidence="6" id="KW-1185">Reference proteome</keyword>
<dbReference type="InterPro" id="IPR025645">
    <property type="entry name" value="DUF4349"/>
</dbReference>
<gene>
    <name evidence="5" type="ORF">ACFPJ6_13330</name>
</gene>
<feature type="region of interest" description="Disordered" evidence="1">
    <location>
        <begin position="54"/>
        <end position="90"/>
    </location>
</feature>
<feature type="transmembrane region" description="Helical" evidence="2">
    <location>
        <begin position="292"/>
        <end position="318"/>
    </location>
</feature>
<dbReference type="EMBL" id="JBHSLD010000011">
    <property type="protein sequence ID" value="MFC5381768.1"/>
    <property type="molecule type" value="Genomic_DNA"/>
</dbReference>
<proteinExistence type="predicted"/>
<feature type="compositionally biased region" description="Acidic residues" evidence="1">
    <location>
        <begin position="68"/>
        <end position="87"/>
    </location>
</feature>
<dbReference type="Proteomes" id="UP001596122">
    <property type="component" value="Unassembled WGS sequence"/>
</dbReference>
<reference evidence="6" key="1">
    <citation type="journal article" date="2019" name="Int. J. Syst. Evol. Microbiol.">
        <title>The Global Catalogue of Microorganisms (GCM) 10K type strain sequencing project: providing services to taxonomists for standard genome sequencing and annotation.</title>
        <authorList>
            <consortium name="The Broad Institute Genomics Platform"/>
            <consortium name="The Broad Institute Genome Sequencing Center for Infectious Disease"/>
            <person name="Wu L."/>
            <person name="Ma J."/>
        </authorList>
    </citation>
    <scope>NUCLEOTIDE SEQUENCE [LARGE SCALE GENOMIC DNA]</scope>
    <source>
        <strain evidence="6">CCUG 43114</strain>
    </source>
</reference>
<organism evidence="5 6">
    <name type="scientific">Aquipuribacter nitratireducens</name>
    <dbReference type="NCBI Taxonomy" id="650104"/>
    <lineage>
        <taxon>Bacteria</taxon>
        <taxon>Bacillati</taxon>
        <taxon>Actinomycetota</taxon>
        <taxon>Actinomycetes</taxon>
        <taxon>Micrococcales</taxon>
        <taxon>Intrasporangiaceae</taxon>
        <taxon>Aquipuribacter</taxon>
    </lineage>
</organism>
<keyword evidence="2" id="KW-1133">Transmembrane helix</keyword>
<evidence type="ECO:0000256" key="1">
    <source>
        <dbReference type="SAM" id="MobiDB-lite"/>
    </source>
</evidence>
<evidence type="ECO:0000313" key="5">
    <source>
        <dbReference type="EMBL" id="MFC5381768.1"/>
    </source>
</evidence>
<feature type="domain" description="DUF4349" evidence="4">
    <location>
        <begin position="110"/>
        <end position="315"/>
    </location>
</feature>
<dbReference type="RefSeq" id="WP_340271512.1">
    <property type="nucleotide sequence ID" value="NZ_JBBEOG010000012.1"/>
</dbReference>
<keyword evidence="2" id="KW-0812">Transmembrane</keyword>
<sequence length="346" mass="34775">MSGPARRPARSAVLVTVLALLSLALATLLAGCAGADSATEDAGGGEEFVGAEAAPEAEAAQDGPVDGADQDAGADEAGGEAASDPDAEAAAADVDVALGASTATQAGRRVVTTTVEVAVDDVADAARRTRDLAVVAGGFVAGESTVGGEHPSAELVLRVPVQGVGDVTADVAALGEEVSRTTEDEDVENTLVDLESRVATQRAGVERVRALLAEATSLDDVLALERELTRRQADLESLDARRAALADRAALATLTVRLGLPDDVRAAEVEEVPPFLAGLTGGWEALVASTGVVLLVVGGLLPWVVALAVLGGLVWLAVRVVRRAATTSRPAARSAGPGAPEAPSQV</sequence>
<evidence type="ECO:0000313" key="6">
    <source>
        <dbReference type="Proteomes" id="UP001596122"/>
    </source>
</evidence>
<feature type="chain" id="PRO_5047146574" evidence="3">
    <location>
        <begin position="36"/>
        <end position="346"/>
    </location>
</feature>
<dbReference type="Pfam" id="PF14257">
    <property type="entry name" value="DUF4349"/>
    <property type="match status" value="1"/>
</dbReference>
<name>A0ABW0GQF0_9MICO</name>
<evidence type="ECO:0000256" key="3">
    <source>
        <dbReference type="SAM" id="SignalP"/>
    </source>
</evidence>
<evidence type="ECO:0000256" key="2">
    <source>
        <dbReference type="SAM" id="Phobius"/>
    </source>
</evidence>
<feature type="compositionally biased region" description="Low complexity" evidence="1">
    <location>
        <begin position="54"/>
        <end position="67"/>
    </location>
</feature>
<feature type="signal peptide" evidence="3">
    <location>
        <begin position="1"/>
        <end position="35"/>
    </location>
</feature>
<dbReference type="PROSITE" id="PS51257">
    <property type="entry name" value="PROKAR_LIPOPROTEIN"/>
    <property type="match status" value="1"/>
</dbReference>
<keyword evidence="2" id="KW-0472">Membrane</keyword>
<evidence type="ECO:0000259" key="4">
    <source>
        <dbReference type="Pfam" id="PF14257"/>
    </source>
</evidence>
<keyword evidence="3" id="KW-0732">Signal</keyword>
<accession>A0ABW0GQF0</accession>
<protein>
    <submittedName>
        <fullName evidence="5">DUF4349 domain-containing protein</fullName>
    </submittedName>
</protein>
<comment type="caution">
    <text evidence="5">The sequence shown here is derived from an EMBL/GenBank/DDBJ whole genome shotgun (WGS) entry which is preliminary data.</text>
</comment>